<proteinExistence type="predicted"/>
<comment type="caution">
    <text evidence="1">The sequence shown here is derived from an EMBL/GenBank/DDBJ whole genome shotgun (WGS) entry which is preliminary data.</text>
</comment>
<keyword evidence="2" id="KW-1185">Reference proteome</keyword>
<dbReference type="RefSeq" id="WP_103311745.1">
    <property type="nucleotide sequence ID" value="NZ_PPPD01000001.1"/>
</dbReference>
<name>A0A2K3UXN4_9DEIO</name>
<protein>
    <submittedName>
        <fullName evidence="1">Metalloenzyme domain protein</fullName>
    </submittedName>
</protein>
<sequence length="296" mass="30634">MSGLVWLALDGVGHPRGAPPGSVWEQPLPTLRPLIDAGLALDATLGVPGLPQSGTGQTCWLTGLDAVAAMGEHFGPQPGPTLQRLLSAHSLPRRLAQAGGRVALVNEYAPQYFAAQLPAASPGAAPTRNRLGCFPFAFRGAGLPLNPPGLPLVRASLGLGFRPPWTPVQPVAEVARVGAALAGSARDHDLLVADLWFSDLLGHEGRDPTPPGVQAAGLNWLARLDALLEGLLEAGARVVISSDHGNFENLGVKAHTLARVPFAGVGVNLGQPRDIVEGGRVLAGWFGLGPVADSEF</sequence>
<evidence type="ECO:0000313" key="2">
    <source>
        <dbReference type="Proteomes" id="UP000236379"/>
    </source>
</evidence>
<organism evidence="1 2">
    <name type="scientific">Deinococcus koreensis</name>
    <dbReference type="NCBI Taxonomy" id="2054903"/>
    <lineage>
        <taxon>Bacteria</taxon>
        <taxon>Thermotogati</taxon>
        <taxon>Deinococcota</taxon>
        <taxon>Deinococci</taxon>
        <taxon>Deinococcales</taxon>
        <taxon>Deinococcaceae</taxon>
        <taxon>Deinococcus</taxon>
    </lineage>
</organism>
<dbReference type="Gene3D" id="3.40.720.10">
    <property type="entry name" value="Alkaline Phosphatase, subunit A"/>
    <property type="match status" value="1"/>
</dbReference>
<dbReference type="SUPFAM" id="SSF53649">
    <property type="entry name" value="Alkaline phosphatase-like"/>
    <property type="match status" value="1"/>
</dbReference>
<evidence type="ECO:0000313" key="1">
    <source>
        <dbReference type="EMBL" id="PNY81302.1"/>
    </source>
</evidence>
<dbReference type="AlphaFoldDB" id="A0A2K3UXN4"/>
<gene>
    <name evidence="1" type="ORF">CVO96_07795</name>
</gene>
<dbReference type="InterPro" id="IPR017850">
    <property type="entry name" value="Alkaline_phosphatase_core_sf"/>
</dbReference>
<dbReference type="EMBL" id="PPPD01000001">
    <property type="protein sequence ID" value="PNY81302.1"/>
    <property type="molecule type" value="Genomic_DNA"/>
</dbReference>
<dbReference type="OrthoDB" id="9778226at2"/>
<reference evidence="1 2" key="1">
    <citation type="submission" date="2018-01" db="EMBL/GenBank/DDBJ databases">
        <title>Deinococcus koreensis sp. nov., a radiation-resistant bacterium isolated from river water.</title>
        <authorList>
            <person name="Choi A."/>
        </authorList>
    </citation>
    <scope>NUCLEOTIDE SEQUENCE [LARGE SCALE GENOMIC DNA]</scope>
    <source>
        <strain evidence="1 2">SJW1-2</strain>
    </source>
</reference>
<dbReference type="Proteomes" id="UP000236379">
    <property type="component" value="Unassembled WGS sequence"/>
</dbReference>
<accession>A0A2K3UXN4</accession>